<dbReference type="Proteomes" id="UP001500506">
    <property type="component" value="Unassembled WGS sequence"/>
</dbReference>
<sequence length="626" mass="65098">MTPGGGRGWFHRRRSQPADPPVPENTSAPEAPADAAQPTQTGSSSAGYLLTPAHLQGERPAALEPQSVPMPPETQVTDGARAVPPSSAALTSSNQESAGTLDGDRTEISSAPAAGHHIDDASTANPGIDWDAETAAALSGDGDAVRRPSSSSTLDAHAAPDQLLEDLIREIVGDAAVDTASSLYTPRLTNHDDNAPDAQSPGDESGSVEKPHDAASQTTVTPPAEPAASLESSASVEGEGEGSGSASQAPSAVALADAARNHPAEAGPPEASDTAAAPAPIEPAVAGHAPVPRLSGAVLQPTAPSDPAPIADANQAPAPTTIDVSRETLLDHGGTPLAYELADETRRRIALEEAELPLPPATRVLTISNQKGGVGKTTTAVNLAAALARSGAKVLVIDLDPQGNASTALGVDHRSDRQSVYEVLVADLPLADVVQLSAEHERLDCVPATIHLAGAEIELVSLVAREQRLRRALDAHLATMEHPYDYVFIDCPPSLGLLTINAFVAAREVLIPIQCEYYALEGLSQLLSNIELIEKHLNPELRLSTILLTMYDSRTNLAQQVAQEVRDHFPGQTLSTIIPRSVRVSEAPSYGQSVISYDYASSGSLSYREAAAEIAQRGAAQPQESN</sequence>
<protein>
    <recommendedName>
        <fullName evidence="2">AAA domain-containing protein</fullName>
    </recommendedName>
</protein>
<evidence type="ECO:0000259" key="2">
    <source>
        <dbReference type="Pfam" id="PF13614"/>
    </source>
</evidence>
<comment type="caution">
    <text evidence="3">The sequence shown here is derived from an EMBL/GenBank/DDBJ whole genome shotgun (WGS) entry which is preliminary data.</text>
</comment>
<dbReference type="SUPFAM" id="SSF52540">
    <property type="entry name" value="P-loop containing nucleoside triphosphate hydrolases"/>
    <property type="match status" value="1"/>
</dbReference>
<accession>A0ABP4WS72</accession>
<gene>
    <name evidence="3" type="ORF">GCM10009747_20870</name>
</gene>
<organism evidence="3 4">
    <name type="scientific">Agromyces humatus</name>
    <dbReference type="NCBI Taxonomy" id="279573"/>
    <lineage>
        <taxon>Bacteria</taxon>
        <taxon>Bacillati</taxon>
        <taxon>Actinomycetota</taxon>
        <taxon>Actinomycetes</taxon>
        <taxon>Micrococcales</taxon>
        <taxon>Microbacteriaceae</taxon>
        <taxon>Agromyces</taxon>
    </lineage>
</organism>
<dbReference type="InterPro" id="IPR025669">
    <property type="entry name" value="AAA_dom"/>
</dbReference>
<feature type="compositionally biased region" description="Polar residues" evidence="1">
    <location>
        <begin position="88"/>
        <end position="98"/>
    </location>
</feature>
<dbReference type="InterPro" id="IPR050678">
    <property type="entry name" value="DNA_Partitioning_ATPase"/>
</dbReference>
<dbReference type="CDD" id="cd02042">
    <property type="entry name" value="ParAB_family"/>
    <property type="match status" value="1"/>
</dbReference>
<reference evidence="4" key="1">
    <citation type="journal article" date="2019" name="Int. J. Syst. Evol. Microbiol.">
        <title>The Global Catalogue of Microorganisms (GCM) 10K type strain sequencing project: providing services to taxonomists for standard genome sequencing and annotation.</title>
        <authorList>
            <consortium name="The Broad Institute Genomics Platform"/>
            <consortium name="The Broad Institute Genome Sequencing Center for Infectious Disease"/>
            <person name="Wu L."/>
            <person name="Ma J."/>
        </authorList>
    </citation>
    <scope>NUCLEOTIDE SEQUENCE [LARGE SCALE GENOMIC DNA]</scope>
    <source>
        <strain evidence="4">JCM 14319</strain>
    </source>
</reference>
<dbReference type="PANTHER" id="PTHR13696">
    <property type="entry name" value="P-LOOP CONTAINING NUCLEOSIDE TRIPHOSPHATE HYDROLASE"/>
    <property type="match status" value="1"/>
</dbReference>
<feature type="region of interest" description="Disordered" evidence="1">
    <location>
        <begin position="295"/>
        <end position="316"/>
    </location>
</feature>
<keyword evidence="4" id="KW-1185">Reference proteome</keyword>
<feature type="compositionally biased region" description="Polar residues" evidence="1">
    <location>
        <begin position="37"/>
        <end position="46"/>
    </location>
</feature>
<evidence type="ECO:0000256" key="1">
    <source>
        <dbReference type="SAM" id="MobiDB-lite"/>
    </source>
</evidence>
<feature type="compositionally biased region" description="Low complexity" evidence="1">
    <location>
        <begin position="244"/>
        <end position="254"/>
    </location>
</feature>
<dbReference type="Pfam" id="PF13614">
    <property type="entry name" value="AAA_31"/>
    <property type="match status" value="1"/>
</dbReference>
<feature type="region of interest" description="Disordered" evidence="1">
    <location>
        <begin position="1"/>
        <end position="158"/>
    </location>
</feature>
<proteinExistence type="predicted"/>
<feature type="compositionally biased region" description="Low complexity" evidence="1">
    <location>
        <begin position="226"/>
        <end position="237"/>
    </location>
</feature>
<feature type="region of interest" description="Disordered" evidence="1">
    <location>
        <begin position="183"/>
        <end position="276"/>
    </location>
</feature>
<evidence type="ECO:0000313" key="3">
    <source>
        <dbReference type="EMBL" id="GAA1761559.1"/>
    </source>
</evidence>
<name>A0ABP4WS72_9MICO</name>
<evidence type="ECO:0000313" key="4">
    <source>
        <dbReference type="Proteomes" id="UP001500506"/>
    </source>
</evidence>
<dbReference type="PANTHER" id="PTHR13696:SF52">
    <property type="entry name" value="PARA FAMILY PROTEIN CT_582"/>
    <property type="match status" value="1"/>
</dbReference>
<dbReference type="EMBL" id="BAAANH010000004">
    <property type="protein sequence ID" value="GAA1761559.1"/>
    <property type="molecule type" value="Genomic_DNA"/>
</dbReference>
<dbReference type="InterPro" id="IPR027417">
    <property type="entry name" value="P-loop_NTPase"/>
</dbReference>
<dbReference type="Gene3D" id="3.40.50.300">
    <property type="entry name" value="P-loop containing nucleotide triphosphate hydrolases"/>
    <property type="match status" value="1"/>
</dbReference>
<feature type="domain" description="AAA" evidence="2">
    <location>
        <begin position="363"/>
        <end position="542"/>
    </location>
</feature>